<reference evidence="3 4" key="1">
    <citation type="journal article" date="2023" name="Commun. Biol.">
        <title>Genome analysis of Parmales, the sister group of diatoms, reveals the evolutionary specialization of diatoms from phago-mixotrophs to photoautotrophs.</title>
        <authorList>
            <person name="Ban H."/>
            <person name="Sato S."/>
            <person name="Yoshikawa S."/>
            <person name="Yamada K."/>
            <person name="Nakamura Y."/>
            <person name="Ichinomiya M."/>
            <person name="Sato N."/>
            <person name="Blanc-Mathieu R."/>
            <person name="Endo H."/>
            <person name="Kuwata A."/>
            <person name="Ogata H."/>
        </authorList>
    </citation>
    <scope>NUCLEOTIDE SEQUENCE [LARGE SCALE GENOMIC DNA]</scope>
</reference>
<feature type="compositionally biased region" description="Pro residues" evidence="1">
    <location>
        <begin position="23"/>
        <end position="42"/>
    </location>
</feature>
<feature type="compositionally biased region" description="Basic and acidic residues" evidence="1">
    <location>
        <begin position="75"/>
        <end position="86"/>
    </location>
</feature>
<protein>
    <submittedName>
        <fullName evidence="3">Uncharacterized protein</fullName>
    </submittedName>
</protein>
<name>A0ABQ6N7P5_9STRA</name>
<feature type="compositionally biased region" description="Low complexity" evidence="1">
    <location>
        <begin position="249"/>
        <end position="268"/>
    </location>
</feature>
<evidence type="ECO:0000256" key="2">
    <source>
        <dbReference type="SAM" id="Phobius"/>
    </source>
</evidence>
<feature type="transmembrane region" description="Helical" evidence="2">
    <location>
        <begin position="1779"/>
        <end position="1800"/>
    </location>
</feature>
<dbReference type="Proteomes" id="UP001165060">
    <property type="component" value="Unassembled WGS sequence"/>
</dbReference>
<keyword evidence="4" id="KW-1185">Reference proteome</keyword>
<feature type="transmembrane region" description="Helical" evidence="2">
    <location>
        <begin position="1715"/>
        <end position="1733"/>
    </location>
</feature>
<feature type="transmembrane region" description="Helical" evidence="2">
    <location>
        <begin position="1529"/>
        <end position="1551"/>
    </location>
</feature>
<keyword evidence="2" id="KW-0472">Membrane</keyword>
<accession>A0ABQ6N7P5</accession>
<evidence type="ECO:0000313" key="3">
    <source>
        <dbReference type="EMBL" id="GMI42350.1"/>
    </source>
</evidence>
<dbReference type="SUPFAM" id="SSF55961">
    <property type="entry name" value="Bet v1-like"/>
    <property type="match status" value="2"/>
</dbReference>
<feature type="region of interest" description="Disordered" evidence="1">
    <location>
        <begin position="221"/>
        <end position="273"/>
    </location>
</feature>
<proteinExistence type="predicted"/>
<feature type="transmembrane region" description="Helical" evidence="2">
    <location>
        <begin position="1684"/>
        <end position="1708"/>
    </location>
</feature>
<dbReference type="Gene3D" id="3.30.530.20">
    <property type="match status" value="2"/>
</dbReference>
<dbReference type="EMBL" id="BRYB01001062">
    <property type="protein sequence ID" value="GMI42350.1"/>
    <property type="molecule type" value="Genomic_DNA"/>
</dbReference>
<organism evidence="3 4">
    <name type="scientific">Tetraparma gracilis</name>
    <dbReference type="NCBI Taxonomy" id="2962635"/>
    <lineage>
        <taxon>Eukaryota</taxon>
        <taxon>Sar</taxon>
        <taxon>Stramenopiles</taxon>
        <taxon>Ochrophyta</taxon>
        <taxon>Bolidophyceae</taxon>
        <taxon>Parmales</taxon>
        <taxon>Triparmaceae</taxon>
        <taxon>Tetraparma</taxon>
    </lineage>
</organism>
<feature type="transmembrane region" description="Helical" evidence="2">
    <location>
        <begin position="1753"/>
        <end position="1772"/>
    </location>
</feature>
<gene>
    <name evidence="3" type="ORF">TeGR_g11177</name>
</gene>
<keyword evidence="2" id="KW-0812">Transmembrane</keyword>
<feature type="region of interest" description="Disordered" evidence="1">
    <location>
        <begin position="1245"/>
        <end position="1269"/>
    </location>
</feature>
<dbReference type="InterPro" id="IPR023393">
    <property type="entry name" value="START-like_dom_sf"/>
</dbReference>
<feature type="transmembrane region" description="Helical" evidence="2">
    <location>
        <begin position="1636"/>
        <end position="1657"/>
    </location>
</feature>
<keyword evidence="2" id="KW-1133">Transmembrane helix</keyword>
<evidence type="ECO:0000256" key="1">
    <source>
        <dbReference type="SAM" id="MobiDB-lite"/>
    </source>
</evidence>
<evidence type="ECO:0000313" key="4">
    <source>
        <dbReference type="Proteomes" id="UP001165060"/>
    </source>
</evidence>
<comment type="caution">
    <text evidence="3">The sequence shown here is derived from an EMBL/GenBank/DDBJ whole genome shotgun (WGS) entry which is preliminary data.</text>
</comment>
<feature type="region of interest" description="Disordered" evidence="1">
    <location>
        <begin position="17"/>
        <end position="113"/>
    </location>
</feature>
<feature type="compositionally biased region" description="Gly residues" evidence="1">
    <location>
        <begin position="87"/>
        <end position="96"/>
    </location>
</feature>
<feature type="transmembrane region" description="Helical" evidence="2">
    <location>
        <begin position="1812"/>
        <end position="1835"/>
    </location>
</feature>
<sequence length="1968" mass="214045">MVAAACAGSLRSLLTHRGRPVASTPPAPAAARPPPAAPPPAAEPLAFFVKSPAPSPEPAAAPAHAGAAGRAGAGRGDEAEGRDAGRGGRVLPGGDTGPASTGPASTGPVGPPRKRYSAVEVQFVVSTGPLEGAAPGSCYVSLQRPPWEPWLQHPPAQGAAQGAAHPPPPPAYAASLQRLRASFPSPPPAVAACAVLELRPLQHGACHAELFLHLLAEPAAPGAGPPQAKGTLQGNPKPAALSDTDRASSRQASQSSSASTTPRLARGGAFAGARGGGGRPADLAASLQALLAGPAADVFDEAPAASAGARTRAGAAVLALLRSLLPSLALLFPRRVAVDAACFDRFIGGLAAAAPLRAPEAARLTGSHRYLDPRHRWQRVSGTVRRPTACFSGRSPVAEPGAGSFLWAKAVCVVDTSVARACAWLMHPCAADRHAHALSRAAAVPGARSIFEAEGGGGPGRERVCFKWTVWGHVYGQLCVAFGPLPDAQAGGAFAQAAGEFREAVLRRAGGAAVRAAPAGCHLLREQAPNVCEVTLVTETSAAAHLLPFLAKGRLLSALSVLGNLREAFERNGKEVNGEVLRAFPPPPALTDLDNDQKAHVSKCLEMERAGGTNMGADESSSPFVSMRLSRKSRLKDERPVPMGEAEAVVDCSATDAAAWMFLYCSTERVRVSDDEAQNPARITVERRSRHDAVYAEVRLHPDKRFTLAAGVLRNREYVFRSVYTRDSRSLIVAMKSIDYGSIDYGAPLVGRVRGSMRYLTRVTPMSSKIGSRCSVKVWSFLDPKWHPVWVIAQYGRGRVAMQVAVDMHETFQRDDEIDEMNRSSFARKIRSEPQSYSLDETNMIASVTEQLSELVQEDSFRWGGVERALVESPDPFVAMGVQLKNKAHDTRMRASVVIDAPVEEVAAYELYLMSRAHRRAHASFEAGGLERSQIILNSHHSIFNVVFDLGIPGFAPREWQSDIVWIWENPHDKKVLIAMSEDSDFSNTTINGPARGSFMKKRYVRAHSQVMYKFETLPMCGDVHQTRLTYSCWMDLGGLIPRYVVDRQGVNHLMFLSATRKHFEQDVNLDSAIWRIAEAKFATYSPSYRRSKNLPPVEYTDAENSVIDFGIESMDAFDRAERVSTSPKGVAPNVLHEITKGGGVLLSMERSTALVRAPLTSVFAYLTEFDARSRWSELDIERRYLEKRSDHHSIFYMAARDGPNGFKKLPCRDFVSSHVWKRLGEDEALLVCVPTEHRLRPAQAMGGAELSDGGSAEDDNGEAVPGAPAPRTRCKAFVTMLVTELSPDVCRIVVTSKMEIPMLTPMAFQKYINKTTLRFLTASQAFFLQQRALDVYDADDGVSLGSVMMTKSKGEGKLIREKMTKWAQVRMREVFEKHKGLSELGNKYEWFEGMLVEVLKCNLDEPKDVRKKKLTGLTLVEGRMIGKGLAVSLSTSPTPSNAVEDWTLTYPALRELIAEVAWFQPMMETVAERLKARLERGAKLRAILGAFLSQCSLGTDIGVAVCLSRHWGRGVASGMPGAQGAGDYHAWLVLAAVCATMLAQIGFIALNHHKDKEVACRRIGQVLTGTKAGFDVFRLADGIEEQHALWDNMTENSVMRGLELVLRAIPSTVVKIHGLLVLTAEGHARGFWKSILWVSILFSAAAASLTTCNISYDVDVDPRKRNANPGVYGYVGDQASKRFGIFTAMFTQSMLLMLTKSTGVAVLISLDPRLYMTVFGLELVALYVFKALMGDFKHWVPAYGLRGFLSSLLLKANAKIIVEFTACWYFRHPLELGGVTWSITILWSFVGPILVWWVTCEDAEAEIEIGTLVEALVPSAGAAFLCSFAFVVILMKPKYRKSLVDATTGARIVQDIFLKGGDDRAKSRIMRTNHEMWRPVRRDVGEWVHNSYFEWEDEMPDWMTEEWLSLVPDDFFPVEVVLARSKEKGVGGGGGKVVGLLHELVVEGVDGARGGGRGEGRGETHTR</sequence>